<dbReference type="Proteomes" id="UP000582659">
    <property type="component" value="Unassembled WGS sequence"/>
</dbReference>
<dbReference type="SMR" id="A0A1I7SS14"/>
<proteinExistence type="predicted"/>
<keyword evidence="4" id="KW-1185">Reference proteome</keyword>
<dbReference type="OrthoDB" id="10483894at2759"/>
<dbReference type="AlphaFoldDB" id="A0A1I7SS14"/>
<organism evidence="3 5">
    <name type="scientific">Bursaphelenchus xylophilus</name>
    <name type="common">Pinewood nematode worm</name>
    <name type="synonym">Aphelenchoides xylophilus</name>
    <dbReference type="NCBI Taxonomy" id="6326"/>
    <lineage>
        <taxon>Eukaryota</taxon>
        <taxon>Metazoa</taxon>
        <taxon>Ecdysozoa</taxon>
        <taxon>Nematoda</taxon>
        <taxon>Chromadorea</taxon>
        <taxon>Rhabditida</taxon>
        <taxon>Tylenchina</taxon>
        <taxon>Tylenchomorpha</taxon>
        <taxon>Aphelenchoidea</taxon>
        <taxon>Aphelenchoididae</taxon>
        <taxon>Bursaphelenchus</taxon>
    </lineage>
</organism>
<feature type="compositionally biased region" description="Polar residues" evidence="1">
    <location>
        <begin position="159"/>
        <end position="168"/>
    </location>
</feature>
<feature type="compositionally biased region" description="Polar residues" evidence="1">
    <location>
        <begin position="1"/>
        <end position="10"/>
    </location>
</feature>
<feature type="compositionally biased region" description="Basic and acidic residues" evidence="1">
    <location>
        <begin position="11"/>
        <end position="24"/>
    </location>
</feature>
<feature type="region of interest" description="Disordered" evidence="1">
    <location>
        <begin position="1"/>
        <end position="45"/>
    </location>
</feature>
<protein>
    <submittedName>
        <fullName evidence="2">(pine wood nematode) hypothetical protein</fullName>
    </submittedName>
</protein>
<name>A0A1I7SS14_BURXY</name>
<dbReference type="WBParaSite" id="BXY_1583100.1">
    <property type="protein sequence ID" value="BXY_1583100.1"/>
    <property type="gene ID" value="BXY_1583100"/>
</dbReference>
<dbReference type="EMBL" id="CAJFCV020000003">
    <property type="protein sequence ID" value="CAG9105807.1"/>
    <property type="molecule type" value="Genomic_DNA"/>
</dbReference>
<evidence type="ECO:0000256" key="1">
    <source>
        <dbReference type="SAM" id="MobiDB-lite"/>
    </source>
</evidence>
<evidence type="ECO:0000313" key="3">
    <source>
        <dbReference type="Proteomes" id="UP000095284"/>
    </source>
</evidence>
<dbReference type="EMBL" id="CAJFDI010000003">
    <property type="protein sequence ID" value="CAD5220049.1"/>
    <property type="molecule type" value="Genomic_DNA"/>
</dbReference>
<evidence type="ECO:0000313" key="2">
    <source>
        <dbReference type="EMBL" id="CAD5220049.1"/>
    </source>
</evidence>
<feature type="region of interest" description="Disordered" evidence="1">
    <location>
        <begin position="145"/>
        <end position="172"/>
    </location>
</feature>
<feature type="compositionally biased region" description="Low complexity" evidence="1">
    <location>
        <begin position="28"/>
        <end position="45"/>
    </location>
</feature>
<evidence type="ECO:0000313" key="5">
    <source>
        <dbReference type="WBParaSite" id="BXY_1583100.1"/>
    </source>
</evidence>
<sequence length="294" mass="32286">MASVPSSPQKDLQDLRKSRRESVVPDRPSLLSPTTPVSSPLASTSWGLASTSSILISKKVSRKSSKNSIPPLPQNGAYIRRGSTSAALMNSSNSLWQTLVKTKHGPFPGIDATKDSVNNNDPKASLIEKKKAALSRRTNSLVELAAKTSKQSNEKSEESLPSTHSSPLRPNGLLKRDMRFCCSFRRPRRAKTSSNLLENKNKQPNVPPFGLVNASAMSLINDPSVARQAISLLEAQMKPNPETVKMLVEEEKAVEEGQEVKRPHGLESITSPLRKLSKAFFNSQNNDRIGWFTF</sequence>
<reference evidence="2" key="2">
    <citation type="submission" date="2020-09" db="EMBL/GenBank/DDBJ databases">
        <authorList>
            <person name="Kikuchi T."/>
        </authorList>
    </citation>
    <scope>NUCLEOTIDE SEQUENCE</scope>
    <source>
        <strain evidence="2">Ka4C1</strain>
    </source>
</reference>
<gene>
    <name evidence="2" type="ORF">BXYJ_LOCUS5984</name>
</gene>
<evidence type="ECO:0000313" key="4">
    <source>
        <dbReference type="Proteomes" id="UP000659654"/>
    </source>
</evidence>
<accession>A0A1I7SS14</accession>
<dbReference type="Proteomes" id="UP000659654">
    <property type="component" value="Unassembled WGS sequence"/>
</dbReference>
<reference evidence="5" key="1">
    <citation type="submission" date="2016-11" db="UniProtKB">
        <authorList>
            <consortium name="WormBaseParasite"/>
        </authorList>
    </citation>
    <scope>IDENTIFICATION</scope>
</reference>
<dbReference type="Proteomes" id="UP000095284">
    <property type="component" value="Unplaced"/>
</dbReference>